<evidence type="ECO:0000256" key="9">
    <source>
        <dbReference type="ARBA" id="ARBA00030592"/>
    </source>
</evidence>
<dbReference type="Pfam" id="PF02875">
    <property type="entry name" value="Mur_ligase_C"/>
    <property type="match status" value="1"/>
</dbReference>
<dbReference type="GO" id="GO:0004326">
    <property type="term" value="F:tetrahydrofolylpolyglutamate synthase activity"/>
    <property type="evidence" value="ECO:0007669"/>
    <property type="project" value="UniProtKB-EC"/>
</dbReference>
<feature type="domain" description="Mur ligase central" evidence="13">
    <location>
        <begin position="44"/>
        <end position="270"/>
    </location>
</feature>
<dbReference type="SUPFAM" id="SSF53623">
    <property type="entry name" value="MurD-like peptide ligases, catalytic domain"/>
    <property type="match status" value="1"/>
</dbReference>
<comment type="similarity">
    <text evidence="2 11">Belongs to the folylpolyglutamate synthase family.</text>
</comment>
<dbReference type="GO" id="GO:0046872">
    <property type="term" value="F:metal ion binding"/>
    <property type="evidence" value="ECO:0007669"/>
    <property type="project" value="UniProtKB-KW"/>
</dbReference>
<dbReference type="InterPro" id="IPR013221">
    <property type="entry name" value="Mur_ligase_cen"/>
</dbReference>
<evidence type="ECO:0000256" key="11">
    <source>
        <dbReference type="PIRNR" id="PIRNR001563"/>
    </source>
</evidence>
<dbReference type="GO" id="GO:0005524">
    <property type="term" value="F:ATP binding"/>
    <property type="evidence" value="ECO:0007669"/>
    <property type="project" value="UniProtKB-KW"/>
</dbReference>
<dbReference type="FunFam" id="3.40.1190.10:FF:000011">
    <property type="entry name" value="Folylpolyglutamate synthase/dihydrofolate synthase"/>
    <property type="match status" value="1"/>
</dbReference>
<dbReference type="InterPro" id="IPR001645">
    <property type="entry name" value="Folylpolyglutamate_synth"/>
</dbReference>
<evidence type="ECO:0000313" key="14">
    <source>
        <dbReference type="EMBL" id="HJF84359.1"/>
    </source>
</evidence>
<evidence type="ECO:0000256" key="5">
    <source>
        <dbReference type="ARBA" id="ARBA00022723"/>
    </source>
</evidence>
<evidence type="ECO:0000313" key="15">
    <source>
        <dbReference type="Proteomes" id="UP000780768"/>
    </source>
</evidence>
<evidence type="ECO:0000259" key="13">
    <source>
        <dbReference type="Pfam" id="PF08245"/>
    </source>
</evidence>
<dbReference type="Proteomes" id="UP000780768">
    <property type="component" value="Unassembled WGS sequence"/>
</dbReference>
<comment type="catalytic activity">
    <reaction evidence="10">
        <text>(6S)-5,6,7,8-tetrahydrofolyl-(gamma-L-Glu)(n) + L-glutamate + ATP = (6S)-5,6,7,8-tetrahydrofolyl-(gamma-L-Glu)(n+1) + ADP + phosphate + H(+)</text>
        <dbReference type="Rhea" id="RHEA:10580"/>
        <dbReference type="Rhea" id="RHEA-COMP:14738"/>
        <dbReference type="Rhea" id="RHEA-COMP:14740"/>
        <dbReference type="ChEBI" id="CHEBI:15378"/>
        <dbReference type="ChEBI" id="CHEBI:29985"/>
        <dbReference type="ChEBI" id="CHEBI:30616"/>
        <dbReference type="ChEBI" id="CHEBI:43474"/>
        <dbReference type="ChEBI" id="CHEBI:141005"/>
        <dbReference type="ChEBI" id="CHEBI:456216"/>
        <dbReference type="EC" id="6.3.2.17"/>
    </reaction>
</comment>
<dbReference type="PROSITE" id="PS01012">
    <property type="entry name" value="FOLYLPOLYGLU_SYNT_2"/>
    <property type="match status" value="1"/>
</dbReference>
<keyword evidence="7 11" id="KW-0067">ATP-binding</keyword>
<evidence type="ECO:0000256" key="1">
    <source>
        <dbReference type="ARBA" id="ARBA00001946"/>
    </source>
</evidence>
<dbReference type="InterPro" id="IPR018109">
    <property type="entry name" value="Folylpolyglutamate_synth_CS"/>
</dbReference>
<protein>
    <recommendedName>
        <fullName evidence="3">tetrahydrofolate synthase</fullName>
        <ecNumber evidence="3">6.3.2.17</ecNumber>
    </recommendedName>
    <alternativeName>
        <fullName evidence="9">Tetrahydrofolylpolyglutamate synthase</fullName>
    </alternativeName>
</protein>
<comment type="cofactor">
    <cofactor evidence="1">
        <name>Mg(2+)</name>
        <dbReference type="ChEBI" id="CHEBI:18420"/>
    </cofactor>
</comment>
<dbReference type="NCBIfam" id="TIGR01499">
    <property type="entry name" value="folC"/>
    <property type="match status" value="1"/>
</dbReference>
<reference evidence="14" key="2">
    <citation type="submission" date="2021-09" db="EMBL/GenBank/DDBJ databases">
        <authorList>
            <person name="Gilroy R."/>
        </authorList>
    </citation>
    <scope>NUCLEOTIDE SEQUENCE</scope>
    <source>
        <strain evidence="14">7318</strain>
    </source>
</reference>
<keyword evidence="6 11" id="KW-0547">Nucleotide-binding</keyword>
<dbReference type="InterPro" id="IPR036615">
    <property type="entry name" value="Mur_ligase_C_dom_sf"/>
</dbReference>
<feature type="domain" description="Mur ligase C-terminal" evidence="12">
    <location>
        <begin position="298"/>
        <end position="415"/>
    </location>
</feature>
<dbReference type="RefSeq" id="WP_303692024.1">
    <property type="nucleotide sequence ID" value="NZ_CAKMHU010000015.1"/>
</dbReference>
<dbReference type="GO" id="GO:0005737">
    <property type="term" value="C:cytoplasm"/>
    <property type="evidence" value="ECO:0007669"/>
    <property type="project" value="TreeGrafter"/>
</dbReference>
<dbReference type="InterPro" id="IPR036565">
    <property type="entry name" value="Mur-like_cat_sf"/>
</dbReference>
<dbReference type="Pfam" id="PF08245">
    <property type="entry name" value="Mur_ligase_M"/>
    <property type="match status" value="1"/>
</dbReference>
<evidence type="ECO:0000256" key="2">
    <source>
        <dbReference type="ARBA" id="ARBA00008276"/>
    </source>
</evidence>
<comment type="caution">
    <text evidence="14">The sequence shown here is derived from an EMBL/GenBank/DDBJ whole genome shotgun (WGS) entry which is preliminary data.</text>
</comment>
<evidence type="ECO:0000256" key="7">
    <source>
        <dbReference type="ARBA" id="ARBA00022840"/>
    </source>
</evidence>
<keyword evidence="4 11" id="KW-0436">Ligase</keyword>
<dbReference type="SUPFAM" id="SSF53244">
    <property type="entry name" value="MurD-like peptide ligases, peptide-binding domain"/>
    <property type="match status" value="1"/>
</dbReference>
<dbReference type="InterPro" id="IPR004101">
    <property type="entry name" value="Mur_ligase_C"/>
</dbReference>
<sequence length="435" mass="47986">MNYQESLAYLDELSTFGTKLGLSRIEKLVGYLDNPQLHYKTIHVTGTNGKGSVSSMLSSILTMSNIKTGLYISPHLVSYTERIQIDGCPITEEAFADCISAVKTFADKMVAEGEESPTQFEVITAAAFLYFAINKVEYAVIEVGLGGLLDSTNVVKPEVSVITNVTLEHAALCGGTLEGVAKHKAGIIKEGVPVVTAAKGMPLEIIMQTAEEKSADIFIAGSDFSSVYSTFDGQYQYLRFLCELTGTNFDYKLKMLGDHQVENSALAIMTAGILSNNDERINRQNIIDGLATAKWPARFEPLKLDGQSYIIDGAHNPAGMSILRQNLDKYYPEGKRVILLGILKDKDIDAMLDYLLRDDDEIVITTPDSVRKASPEYIAQKIQNHHVELFADMYEALKAARHLANREKLLCITGSLYLTGELRQVLVDELKNVHK</sequence>
<dbReference type="AlphaFoldDB" id="A0A921L6Y6"/>
<dbReference type="EMBL" id="DYVR01000050">
    <property type="protein sequence ID" value="HJF84359.1"/>
    <property type="molecule type" value="Genomic_DNA"/>
</dbReference>
<proteinExistence type="inferred from homology"/>
<dbReference type="PANTHER" id="PTHR11136">
    <property type="entry name" value="FOLYLPOLYGLUTAMATE SYNTHASE-RELATED"/>
    <property type="match status" value="1"/>
</dbReference>
<keyword evidence="5" id="KW-0479">Metal-binding</keyword>
<dbReference type="PANTHER" id="PTHR11136:SF0">
    <property type="entry name" value="DIHYDROFOLATE SYNTHETASE-RELATED"/>
    <property type="match status" value="1"/>
</dbReference>
<dbReference type="GO" id="GO:0008841">
    <property type="term" value="F:dihydrofolate synthase activity"/>
    <property type="evidence" value="ECO:0007669"/>
    <property type="project" value="TreeGrafter"/>
</dbReference>
<evidence type="ECO:0000256" key="10">
    <source>
        <dbReference type="ARBA" id="ARBA00047493"/>
    </source>
</evidence>
<dbReference type="Gene3D" id="3.90.190.20">
    <property type="entry name" value="Mur ligase, C-terminal domain"/>
    <property type="match status" value="1"/>
</dbReference>
<evidence type="ECO:0000256" key="4">
    <source>
        <dbReference type="ARBA" id="ARBA00022598"/>
    </source>
</evidence>
<dbReference type="EC" id="6.3.2.17" evidence="3"/>
<accession>A0A921L6Y6</accession>
<dbReference type="Gene3D" id="3.40.1190.10">
    <property type="entry name" value="Mur-like, catalytic domain"/>
    <property type="match status" value="1"/>
</dbReference>
<dbReference type="PIRSF" id="PIRSF001563">
    <property type="entry name" value="Folylpolyglu_synth"/>
    <property type="match status" value="1"/>
</dbReference>
<evidence type="ECO:0000256" key="3">
    <source>
        <dbReference type="ARBA" id="ARBA00013025"/>
    </source>
</evidence>
<evidence type="ECO:0000256" key="8">
    <source>
        <dbReference type="ARBA" id="ARBA00022842"/>
    </source>
</evidence>
<gene>
    <name evidence="14" type="ORF">K8V65_01655</name>
</gene>
<name>A0A921L6Y6_9FIRM</name>
<evidence type="ECO:0000259" key="12">
    <source>
        <dbReference type="Pfam" id="PF02875"/>
    </source>
</evidence>
<evidence type="ECO:0000256" key="6">
    <source>
        <dbReference type="ARBA" id="ARBA00022741"/>
    </source>
</evidence>
<reference evidence="14" key="1">
    <citation type="journal article" date="2021" name="PeerJ">
        <title>Extensive microbial diversity within the chicken gut microbiome revealed by metagenomics and culture.</title>
        <authorList>
            <person name="Gilroy R."/>
            <person name="Ravi A."/>
            <person name="Getino M."/>
            <person name="Pursley I."/>
            <person name="Horton D.L."/>
            <person name="Alikhan N.F."/>
            <person name="Baker D."/>
            <person name="Gharbi K."/>
            <person name="Hall N."/>
            <person name="Watson M."/>
            <person name="Adriaenssens E.M."/>
            <person name="Foster-Nyarko E."/>
            <person name="Jarju S."/>
            <person name="Secka A."/>
            <person name="Antonio M."/>
            <person name="Oren A."/>
            <person name="Chaudhuri R.R."/>
            <person name="La Ragione R."/>
            <person name="Hildebrand F."/>
            <person name="Pallen M.J."/>
        </authorList>
    </citation>
    <scope>NUCLEOTIDE SEQUENCE</scope>
    <source>
        <strain evidence="14">7318</strain>
    </source>
</reference>
<organism evidence="14 15">
    <name type="scientific">Megamonas hypermegale</name>
    <dbReference type="NCBI Taxonomy" id="158847"/>
    <lineage>
        <taxon>Bacteria</taxon>
        <taxon>Bacillati</taxon>
        <taxon>Bacillota</taxon>
        <taxon>Negativicutes</taxon>
        <taxon>Selenomonadales</taxon>
        <taxon>Selenomonadaceae</taxon>
        <taxon>Megamonas</taxon>
    </lineage>
</organism>
<keyword evidence="8" id="KW-0460">Magnesium</keyword>